<dbReference type="Gene3D" id="2.40.170.20">
    <property type="entry name" value="TonB-dependent receptor, beta-barrel domain"/>
    <property type="match status" value="1"/>
</dbReference>
<dbReference type="NCBIfam" id="TIGR04056">
    <property type="entry name" value="OMP_RagA_SusC"/>
    <property type="match status" value="1"/>
</dbReference>
<dbReference type="AlphaFoldDB" id="A0A3N0EIS4"/>
<evidence type="ECO:0000256" key="7">
    <source>
        <dbReference type="PROSITE-ProRule" id="PRU01360"/>
    </source>
</evidence>
<dbReference type="NCBIfam" id="TIGR04057">
    <property type="entry name" value="SusC_RagA_signa"/>
    <property type="match status" value="1"/>
</dbReference>
<gene>
    <name evidence="11" type="ORF">ED312_09755</name>
</gene>
<dbReference type="EMBL" id="RJTM01000069">
    <property type="protein sequence ID" value="RNL87788.1"/>
    <property type="molecule type" value="Genomic_DNA"/>
</dbReference>
<dbReference type="GO" id="GO:0009279">
    <property type="term" value="C:cell outer membrane"/>
    <property type="evidence" value="ECO:0007669"/>
    <property type="project" value="UniProtKB-SubCell"/>
</dbReference>
<dbReference type="OrthoDB" id="9768177at2"/>
<evidence type="ECO:0000256" key="4">
    <source>
        <dbReference type="ARBA" id="ARBA00022692"/>
    </source>
</evidence>
<evidence type="ECO:0000256" key="3">
    <source>
        <dbReference type="ARBA" id="ARBA00022452"/>
    </source>
</evidence>
<dbReference type="Pfam" id="PF13715">
    <property type="entry name" value="CarbopepD_reg_2"/>
    <property type="match status" value="1"/>
</dbReference>
<dbReference type="PROSITE" id="PS52016">
    <property type="entry name" value="TONB_DEPENDENT_REC_3"/>
    <property type="match status" value="1"/>
</dbReference>
<dbReference type="InterPro" id="IPR008969">
    <property type="entry name" value="CarboxyPept-like_regulatory"/>
</dbReference>
<dbReference type="InterPro" id="IPR012910">
    <property type="entry name" value="Plug_dom"/>
</dbReference>
<dbReference type="InterPro" id="IPR023996">
    <property type="entry name" value="TonB-dep_OMP_SusC/RagA"/>
</dbReference>
<evidence type="ECO:0000256" key="5">
    <source>
        <dbReference type="ARBA" id="ARBA00023136"/>
    </source>
</evidence>
<keyword evidence="5 7" id="KW-0472">Membrane</keyword>
<dbReference type="Pfam" id="PF07660">
    <property type="entry name" value="STN"/>
    <property type="match status" value="1"/>
</dbReference>
<evidence type="ECO:0000313" key="12">
    <source>
        <dbReference type="Proteomes" id="UP000267469"/>
    </source>
</evidence>
<dbReference type="SMART" id="SM00965">
    <property type="entry name" value="STN"/>
    <property type="match status" value="1"/>
</dbReference>
<accession>A0A3N0EIS4</accession>
<dbReference type="Gene3D" id="2.60.40.1120">
    <property type="entry name" value="Carboxypeptidase-like, regulatory domain"/>
    <property type="match status" value="1"/>
</dbReference>
<evidence type="ECO:0000256" key="8">
    <source>
        <dbReference type="SAM" id="MobiDB-lite"/>
    </source>
</evidence>
<keyword evidence="12" id="KW-1185">Reference proteome</keyword>
<proteinExistence type="inferred from homology"/>
<keyword evidence="9" id="KW-1133">Transmembrane helix</keyword>
<sequence length="1127" mass="125348">MKNNWVKACITMTVRSLILGIWIYSAMVFASKGSGQSIHKVYISVDLKEVTVAASLTEIEHKTDFTFFYGQELVNEIRQKVTVNADNQSVADILEQITKATGLTFRQINGTIAVKKEDPPAAKGPPGKEASGEEQQREVNGTITDANGNPVAGVNIIIKGTNRGTISDPDGSYTIMVTDTDVLTFSFIGYKTVEKTVDGQASIDITLQEDITALKEVEVNAGYYKVKERNRTGSISRITSEDIQDIPFTNPLEALVGRVPGVTVSASGTPGTFLKVRVRGENSLRSIDGESVPGAPIGFAADGGIPLYVIDGVPMNSTFINSQVYSGGLDPLANLNPENIASIEVLKDADATSIYGSRGANGVILITTKRGPEQKATDFQFSLYKGIGKTTTHVDLLNTGEYLQMRHEALENDGIDLEAQHPFIKAIVYPDLTFWDQERYKDWQKELLNGTSEITDLQANFSGGSGNTTYRFGGSFHREDLANQGDSYFARGEGHFAISHRSTDNRFSTGMTVNYGFNKQDLQGGGLTNTLWLPPNAPPLYDENGQLNWAVHPETGQATWNNPLAALTAIKTSDNRNLVANANLGYRLLSQLEFKLNLGYTENKGKENSQSPMTALPPDQRYNPETGQGTRPSSRFGYTRRQGINIEPQVEYQVKTGQHRFDVLIGGAYQENENETLFIQGSEYTTDTFLGSLQAAGLVTTQVDNRGEYHYIAAFGRLGYRFKERYILNLTGRRDGSSRFGPGKRFGNFGAIGGAWIFSDEPGLRQKFPALSFGKLRGSYGTTGNDNIGDYLFFDLYGLFNRNYENNMSLTPRQLFNPDLNWEKTRKLEAALELGFFDNRIMLETSWYRNRSSNQLIFRPLPFTSGFSGVVDNFSDAEVQNSGWEFMVRGEPVRRPDFGWSVSFNLSVNRNKLVAFPGIEDSPYAKIYQVGAPLSILRLYTSLGVDPETGVHQLQDIDENGIINDEDKQFSNALQPDFMGGLSQRLRYKGLELDMLFQYSRQTGRYFPPNMPGLRSNQPKIVLKRWQQPGDITDIQRYSAQALTGSYVQVQQSNADIEDQSFIRLRTLGLSYRFPQPLIKRIGVKQLRLFVRGQNLLLFSKARVPDPETGYGTPPLRMFTTGLELTL</sequence>
<name>A0A3N0EIS4_SINP1</name>
<evidence type="ECO:0000256" key="6">
    <source>
        <dbReference type="ARBA" id="ARBA00023237"/>
    </source>
</evidence>
<keyword evidence="6 7" id="KW-0998">Cell outer membrane</keyword>
<evidence type="ECO:0000259" key="10">
    <source>
        <dbReference type="SMART" id="SM00965"/>
    </source>
</evidence>
<reference evidence="11 12" key="1">
    <citation type="submission" date="2018-10" db="EMBL/GenBank/DDBJ databases">
        <title>Sinomicrobium pectinilyticum sp. nov., a pectinase-producing bacterium isolated from alkaline and saline soil, and emended description of the genus Sinomicrobium.</title>
        <authorList>
            <person name="Cheng B."/>
            <person name="Li C."/>
            <person name="Lai Q."/>
            <person name="Du M."/>
            <person name="Shao Z."/>
            <person name="Xu P."/>
            <person name="Yang C."/>
        </authorList>
    </citation>
    <scope>NUCLEOTIDE SEQUENCE [LARGE SCALE GENOMIC DNA]</scope>
    <source>
        <strain evidence="11 12">5DNS001</strain>
    </source>
</reference>
<comment type="subcellular location">
    <subcellularLocation>
        <location evidence="1 7">Cell outer membrane</location>
        <topology evidence="1 7">Multi-pass membrane protein</topology>
    </subcellularLocation>
</comment>
<dbReference type="Proteomes" id="UP000267469">
    <property type="component" value="Unassembled WGS sequence"/>
</dbReference>
<dbReference type="Gene3D" id="2.170.130.10">
    <property type="entry name" value="TonB-dependent receptor, plug domain"/>
    <property type="match status" value="1"/>
</dbReference>
<protein>
    <submittedName>
        <fullName evidence="11">SusC/RagA family TonB-linked outer membrane protein</fullName>
    </submittedName>
</protein>
<feature type="domain" description="Secretin/TonB short N-terminal" evidence="10">
    <location>
        <begin position="65"/>
        <end position="117"/>
    </location>
</feature>
<dbReference type="InterPro" id="IPR011662">
    <property type="entry name" value="Secretin/TonB_short_N"/>
</dbReference>
<evidence type="ECO:0000256" key="2">
    <source>
        <dbReference type="ARBA" id="ARBA00022448"/>
    </source>
</evidence>
<dbReference type="InterPro" id="IPR037066">
    <property type="entry name" value="Plug_dom_sf"/>
</dbReference>
<dbReference type="RefSeq" id="WP_123215825.1">
    <property type="nucleotide sequence ID" value="NZ_RJTM01000069.1"/>
</dbReference>
<keyword evidence="3 7" id="KW-1134">Transmembrane beta strand</keyword>
<feature type="compositionally biased region" description="Polar residues" evidence="8">
    <location>
        <begin position="623"/>
        <end position="633"/>
    </location>
</feature>
<comment type="caution">
    <text evidence="11">The sequence shown here is derived from an EMBL/GenBank/DDBJ whole genome shotgun (WGS) entry which is preliminary data.</text>
</comment>
<dbReference type="SUPFAM" id="SSF56935">
    <property type="entry name" value="Porins"/>
    <property type="match status" value="1"/>
</dbReference>
<feature type="region of interest" description="Disordered" evidence="8">
    <location>
        <begin position="114"/>
        <end position="145"/>
    </location>
</feature>
<comment type="similarity">
    <text evidence="7">Belongs to the TonB-dependent receptor family.</text>
</comment>
<dbReference type="InterPro" id="IPR039426">
    <property type="entry name" value="TonB-dep_rcpt-like"/>
</dbReference>
<organism evidence="11 12">
    <name type="scientific">Sinomicrobium pectinilyticum</name>
    <dbReference type="NCBI Taxonomy" id="1084421"/>
    <lineage>
        <taxon>Bacteria</taxon>
        <taxon>Pseudomonadati</taxon>
        <taxon>Bacteroidota</taxon>
        <taxon>Flavobacteriia</taxon>
        <taxon>Flavobacteriales</taxon>
        <taxon>Flavobacteriaceae</taxon>
        <taxon>Sinomicrobium</taxon>
    </lineage>
</organism>
<dbReference type="Pfam" id="PF07715">
    <property type="entry name" value="Plug"/>
    <property type="match status" value="1"/>
</dbReference>
<keyword evidence="2 7" id="KW-0813">Transport</keyword>
<evidence type="ECO:0000256" key="9">
    <source>
        <dbReference type="SAM" id="Phobius"/>
    </source>
</evidence>
<evidence type="ECO:0000256" key="1">
    <source>
        <dbReference type="ARBA" id="ARBA00004571"/>
    </source>
</evidence>
<evidence type="ECO:0000313" key="11">
    <source>
        <dbReference type="EMBL" id="RNL87788.1"/>
    </source>
</evidence>
<keyword evidence="4 7" id="KW-0812">Transmembrane</keyword>
<feature type="region of interest" description="Disordered" evidence="8">
    <location>
        <begin position="602"/>
        <end position="637"/>
    </location>
</feature>
<dbReference type="SUPFAM" id="SSF49464">
    <property type="entry name" value="Carboxypeptidase regulatory domain-like"/>
    <property type="match status" value="1"/>
</dbReference>
<dbReference type="InterPro" id="IPR023997">
    <property type="entry name" value="TonB-dep_OMP_SusC/RagA_CS"/>
</dbReference>
<dbReference type="InterPro" id="IPR036942">
    <property type="entry name" value="Beta-barrel_TonB_sf"/>
</dbReference>
<feature type="transmembrane region" description="Helical" evidence="9">
    <location>
        <begin position="12"/>
        <end position="30"/>
    </location>
</feature>